<feature type="compositionally biased region" description="Basic residues" evidence="1">
    <location>
        <begin position="39"/>
        <end position="51"/>
    </location>
</feature>
<sequence>MAELSLGARLLLSLLLLAASFLLWQWLHSSPEAPQSSAKRSKKRSKKKSAKKSVSEATISSPEKPFNDSKQKPGPNTVTLAPESDEDDSSDDGLSAAQVLATRKFKPKSLGGTRLARKIKATLPTADAVRFAVGQEVLGRFGGGGEWFPATVLELRKGNEYHLKYDDGEVEYRVPAAFIKLRPSAKSDGEGEDEEAKGQVAESPAITEVIQSESDSSGSAEDDGWQVVGASSAAKRQSRLLQQQTETEPTVGGLTKRQRENRRKKERQREMKELLRQQAQKDDLDARARWRYAPSSAPKS</sequence>
<keyword evidence="2" id="KW-0732">Signal</keyword>
<feature type="signal peptide" evidence="2">
    <location>
        <begin position="1"/>
        <end position="29"/>
    </location>
</feature>
<feature type="chain" id="PRO_5035913164" description="Agenet domain-containing protein" evidence="2">
    <location>
        <begin position="30"/>
        <end position="300"/>
    </location>
</feature>
<organism evidence="3 4">
    <name type="scientific">Phytophthora boehmeriae</name>
    <dbReference type="NCBI Taxonomy" id="109152"/>
    <lineage>
        <taxon>Eukaryota</taxon>
        <taxon>Sar</taxon>
        <taxon>Stramenopiles</taxon>
        <taxon>Oomycota</taxon>
        <taxon>Peronosporomycetes</taxon>
        <taxon>Peronosporales</taxon>
        <taxon>Peronosporaceae</taxon>
        <taxon>Phytophthora</taxon>
    </lineage>
</organism>
<feature type="region of interest" description="Disordered" evidence="1">
    <location>
        <begin position="31"/>
        <end position="94"/>
    </location>
</feature>
<name>A0A8T1WA16_9STRA</name>
<evidence type="ECO:0000313" key="4">
    <source>
        <dbReference type="Proteomes" id="UP000693981"/>
    </source>
</evidence>
<accession>A0A8T1WA16</accession>
<protein>
    <recommendedName>
        <fullName evidence="5">Agenet domain-containing protein</fullName>
    </recommendedName>
</protein>
<evidence type="ECO:0008006" key="5">
    <source>
        <dbReference type="Google" id="ProtNLM"/>
    </source>
</evidence>
<feature type="compositionally biased region" description="Basic and acidic residues" evidence="1">
    <location>
        <begin position="267"/>
        <end position="288"/>
    </location>
</feature>
<evidence type="ECO:0000256" key="1">
    <source>
        <dbReference type="SAM" id="MobiDB-lite"/>
    </source>
</evidence>
<evidence type="ECO:0000256" key="2">
    <source>
        <dbReference type="SAM" id="SignalP"/>
    </source>
</evidence>
<feature type="compositionally biased region" description="Polar residues" evidence="1">
    <location>
        <begin position="239"/>
        <end position="248"/>
    </location>
</feature>
<dbReference type="CDD" id="cd04508">
    <property type="entry name" value="Tudor_SF"/>
    <property type="match status" value="1"/>
</dbReference>
<dbReference type="Proteomes" id="UP000693981">
    <property type="component" value="Unassembled WGS sequence"/>
</dbReference>
<feature type="region of interest" description="Disordered" evidence="1">
    <location>
        <begin position="183"/>
        <end position="300"/>
    </location>
</feature>
<gene>
    <name evidence="3" type="ORF">PHYBOEH_007415</name>
</gene>
<reference evidence="3" key="1">
    <citation type="submission" date="2021-02" db="EMBL/GenBank/DDBJ databases">
        <authorList>
            <person name="Palmer J.M."/>
        </authorList>
    </citation>
    <scope>NUCLEOTIDE SEQUENCE</scope>
    <source>
        <strain evidence="3">SCRP23</strain>
    </source>
</reference>
<dbReference type="EMBL" id="JAGDFL010000406">
    <property type="protein sequence ID" value="KAG7389578.1"/>
    <property type="molecule type" value="Genomic_DNA"/>
</dbReference>
<dbReference type="OrthoDB" id="78237at2759"/>
<evidence type="ECO:0000313" key="3">
    <source>
        <dbReference type="EMBL" id="KAG7389578.1"/>
    </source>
</evidence>
<comment type="caution">
    <text evidence="3">The sequence shown here is derived from an EMBL/GenBank/DDBJ whole genome shotgun (WGS) entry which is preliminary data.</text>
</comment>
<proteinExistence type="predicted"/>
<dbReference type="AlphaFoldDB" id="A0A8T1WA16"/>
<keyword evidence="4" id="KW-1185">Reference proteome</keyword>